<evidence type="ECO:0000313" key="1">
    <source>
        <dbReference type="EMBL" id="NPE13866.1"/>
    </source>
</evidence>
<gene>
    <name evidence="1" type="ORF">HPS55_05905</name>
</gene>
<organism evidence="1 2">
    <name type="scientific">Xylanibacter rodentium</name>
    <dbReference type="NCBI Taxonomy" id="2736289"/>
    <lineage>
        <taxon>Bacteria</taxon>
        <taxon>Pseudomonadati</taxon>
        <taxon>Bacteroidota</taxon>
        <taxon>Bacteroidia</taxon>
        <taxon>Bacteroidales</taxon>
        <taxon>Prevotellaceae</taxon>
        <taxon>Xylanibacter</taxon>
    </lineage>
</organism>
<proteinExistence type="predicted"/>
<evidence type="ECO:0000313" key="2">
    <source>
        <dbReference type="Proteomes" id="UP001193734"/>
    </source>
</evidence>
<reference evidence="1 2" key="1">
    <citation type="submission" date="2020-05" db="EMBL/GenBank/DDBJ databases">
        <title>Distinct polysaccharide utilization as determinants for interspecies competition between intestinal Prevotella spp.</title>
        <authorList>
            <person name="Galvez E.J.C."/>
            <person name="Iljazovic A."/>
            <person name="Strowig T."/>
        </authorList>
    </citation>
    <scope>NUCLEOTIDE SEQUENCE [LARGE SCALE GENOMIC DNA]</scope>
    <source>
        <strain evidence="1 2">PROD</strain>
    </source>
</reference>
<comment type="caution">
    <text evidence="1">The sequence shown here is derived from an EMBL/GenBank/DDBJ whole genome shotgun (WGS) entry which is preliminary data.</text>
</comment>
<keyword evidence="2" id="KW-1185">Reference proteome</keyword>
<accession>A0ABX2AUQ0</accession>
<dbReference type="EMBL" id="JABKKE010000007">
    <property type="protein sequence ID" value="NPE13866.1"/>
    <property type="molecule type" value="Genomic_DNA"/>
</dbReference>
<dbReference type="RefSeq" id="WP_172175206.1">
    <property type="nucleotide sequence ID" value="NZ_CASGIA010000009.1"/>
</dbReference>
<sequence>MKLKLMEGMYHVCAVAGAGSDYVLPSLEDAKMESVISLKQGKEHADLMYAKNSVVILAGETNKLDLSLERKVMMMQEVKISNVPETVTGVSVTIAPLYENLCLDGTYSGINGSRTVTLTNESGTGVWKNTDGIYLLEASGNTTVTVRMTDAEGTKSYSYSFSNGLKANYRIRIEGTYISKEGILLSGTMTGAEWAGERIISFSFNEDGSSGTGTVPGGENVIEGEAPFAGTMYEGCYVLSNSKNGDGSITVVLMSGTNKFGLQFDAGDQTSVSSAVSQAIAELAVDGIERWRLPSLEEVKAVVSGYDKINKVLKGAGAETIVPDLSFFYVTDEGTISSYCVKGNPDFGKATRLRAFATLIFKQ</sequence>
<dbReference type="GeneID" id="82157294"/>
<name>A0ABX2AUQ0_9BACT</name>
<dbReference type="Proteomes" id="UP001193734">
    <property type="component" value="Unassembled WGS sequence"/>
</dbReference>
<protein>
    <submittedName>
        <fullName evidence="1">FimB/Mfa2 family fimbrial subunit</fullName>
    </submittedName>
</protein>